<evidence type="ECO:0000256" key="4">
    <source>
        <dbReference type="ARBA" id="ARBA00022723"/>
    </source>
</evidence>
<evidence type="ECO:0000256" key="6">
    <source>
        <dbReference type="ARBA" id="ARBA00023004"/>
    </source>
</evidence>
<keyword evidence="6 9" id="KW-0408">Iron</keyword>
<dbReference type="Pfam" id="PF06628">
    <property type="entry name" value="Catalase-rel"/>
    <property type="match status" value="1"/>
</dbReference>
<dbReference type="EMBL" id="JAYFSI010000019">
    <property type="protein sequence ID" value="MEA5367069.1"/>
    <property type="molecule type" value="Genomic_DNA"/>
</dbReference>
<sequence length="519" mass="58877">MCREPPRRKRTAVTQTQPEPTTTDAGIPVESDEHSLTVGADGPILLHDNYLIEQMAQFNRERVPERQPHAKGSGAFGRFEVTGDVSAYTKAAVFQPGTKTDLLIRFSTVAGERGSPDTWRDPRGFAIKFYTSEGNYDMVGNNTPVFFLRDPLKFQHFIRSQKRRADNNLRDHDMQWDFWTLSPESAHQVTWLMGDRGIPRTWRHMNGYSSHTYMWVNAGGERFWVKYHFKTDQGVETFTQDEADQMAAADTDYHTRDLYESIEAGDHPSWSLKVQVMPFEDAKTYRFNPFDLTKVWPHADYPLIDVGRMTLDRNPTDHHTEIEQAAFEPSNLVPGIGASPDKMLLGRLFSYPDAHRYRIGANYKQLPVNAPVSPVHSYSKDGAMRYTKVADPVYAPNSKGGPHADVAKYGQPAGWHTDGDMVRTAYTLRAEDDDWGQAGTMIREVFDDAGRERFVDNVVGHLLNGVTEPVLQRAFDYWRNVDKDIGDRIESGVRAKADEKDPKAAKQANPARSSMQKKA</sequence>
<keyword evidence="5 9" id="KW-0560">Oxidoreductase</keyword>
<dbReference type="SUPFAM" id="SSF56634">
    <property type="entry name" value="Heme-dependent catalase-like"/>
    <property type="match status" value="1"/>
</dbReference>
<dbReference type="PROSITE" id="PS00438">
    <property type="entry name" value="CATALASE_2"/>
    <property type="match status" value="1"/>
</dbReference>
<evidence type="ECO:0000256" key="3">
    <source>
        <dbReference type="ARBA" id="ARBA00022617"/>
    </source>
</evidence>
<evidence type="ECO:0000256" key="2">
    <source>
        <dbReference type="ARBA" id="ARBA00022559"/>
    </source>
</evidence>
<feature type="compositionally biased region" description="Polar residues" evidence="10">
    <location>
        <begin position="12"/>
        <end position="24"/>
    </location>
</feature>
<dbReference type="Gene3D" id="2.40.180.10">
    <property type="entry name" value="Catalase core domain"/>
    <property type="match status" value="1"/>
</dbReference>
<keyword evidence="2 9" id="KW-0575">Peroxidase</keyword>
<dbReference type="InterPro" id="IPR010582">
    <property type="entry name" value="Catalase_immune_responsive"/>
</dbReference>
<evidence type="ECO:0000313" key="13">
    <source>
        <dbReference type="Proteomes" id="UP001304298"/>
    </source>
</evidence>
<name>A0ABU5RND6_9PSEU</name>
<evidence type="ECO:0000256" key="9">
    <source>
        <dbReference type="RuleBase" id="RU000498"/>
    </source>
</evidence>
<dbReference type="PROSITE" id="PS51402">
    <property type="entry name" value="CATALASE_3"/>
    <property type="match status" value="1"/>
</dbReference>
<accession>A0ABU5RND6</accession>
<dbReference type="EC" id="1.11.1.6" evidence="9"/>
<dbReference type="SMART" id="SM01060">
    <property type="entry name" value="Catalase"/>
    <property type="match status" value="1"/>
</dbReference>
<feature type="region of interest" description="Disordered" evidence="10">
    <location>
        <begin position="491"/>
        <end position="519"/>
    </location>
</feature>
<comment type="similarity">
    <text evidence="1 9">Belongs to the catalase family.</text>
</comment>
<keyword evidence="7 9" id="KW-0376">Hydrogen peroxide</keyword>
<dbReference type="PROSITE" id="PS00437">
    <property type="entry name" value="CATALASE_1"/>
    <property type="match status" value="1"/>
</dbReference>
<evidence type="ECO:0000256" key="5">
    <source>
        <dbReference type="ARBA" id="ARBA00023002"/>
    </source>
</evidence>
<feature type="compositionally biased region" description="Basic and acidic residues" evidence="10">
    <location>
        <begin position="491"/>
        <end position="504"/>
    </location>
</feature>
<dbReference type="InterPro" id="IPR002226">
    <property type="entry name" value="Catalase_haem_BS"/>
</dbReference>
<feature type="compositionally biased region" description="Basic residues" evidence="10">
    <location>
        <begin position="1"/>
        <end position="11"/>
    </location>
</feature>
<dbReference type="Proteomes" id="UP001304298">
    <property type="component" value="Unassembled WGS sequence"/>
</dbReference>
<dbReference type="InterPro" id="IPR011614">
    <property type="entry name" value="Catalase_core"/>
</dbReference>
<dbReference type="PRINTS" id="PR00067">
    <property type="entry name" value="CATALASE"/>
</dbReference>
<comment type="catalytic activity">
    <reaction evidence="8 9">
        <text>2 H2O2 = O2 + 2 H2O</text>
        <dbReference type="Rhea" id="RHEA:20309"/>
        <dbReference type="ChEBI" id="CHEBI:15377"/>
        <dbReference type="ChEBI" id="CHEBI:15379"/>
        <dbReference type="ChEBI" id="CHEBI:16240"/>
        <dbReference type="EC" id="1.11.1.6"/>
    </reaction>
</comment>
<reference evidence="12 13" key="1">
    <citation type="submission" date="2023-12" db="EMBL/GenBank/DDBJ databases">
        <title>Amycolatopsis sp. V23-08.</title>
        <authorList>
            <person name="Somphong A."/>
        </authorList>
    </citation>
    <scope>NUCLEOTIDE SEQUENCE [LARGE SCALE GENOMIC DNA]</scope>
    <source>
        <strain evidence="12 13">V23-08</strain>
    </source>
</reference>
<gene>
    <name evidence="12" type="ORF">VA596_46585</name>
</gene>
<dbReference type="GO" id="GO:0004096">
    <property type="term" value="F:catalase activity"/>
    <property type="evidence" value="ECO:0007669"/>
    <property type="project" value="UniProtKB-EC"/>
</dbReference>
<dbReference type="Pfam" id="PF00199">
    <property type="entry name" value="Catalase"/>
    <property type="match status" value="1"/>
</dbReference>
<evidence type="ECO:0000256" key="10">
    <source>
        <dbReference type="SAM" id="MobiDB-lite"/>
    </source>
</evidence>
<feature type="domain" description="Catalase core" evidence="11">
    <location>
        <begin position="22"/>
        <end position="403"/>
    </location>
</feature>
<evidence type="ECO:0000256" key="8">
    <source>
        <dbReference type="ARBA" id="ARBA00049254"/>
    </source>
</evidence>
<dbReference type="PANTHER" id="PTHR11465">
    <property type="entry name" value="CATALASE"/>
    <property type="match status" value="1"/>
</dbReference>
<keyword evidence="3 9" id="KW-0349">Heme</keyword>
<organism evidence="12 13">
    <name type="scientific">Amycolatopsis heterodermiae</name>
    <dbReference type="NCBI Taxonomy" id="3110235"/>
    <lineage>
        <taxon>Bacteria</taxon>
        <taxon>Bacillati</taxon>
        <taxon>Actinomycetota</taxon>
        <taxon>Actinomycetes</taxon>
        <taxon>Pseudonocardiales</taxon>
        <taxon>Pseudonocardiaceae</taxon>
        <taxon>Amycolatopsis</taxon>
    </lineage>
</organism>
<comment type="caution">
    <text evidence="12">The sequence shown here is derived from an EMBL/GenBank/DDBJ whole genome shotgun (WGS) entry which is preliminary data.</text>
</comment>
<dbReference type="InterPro" id="IPR024711">
    <property type="entry name" value="Catalase_clade1/3"/>
</dbReference>
<dbReference type="InterPro" id="IPR024708">
    <property type="entry name" value="Catalase_AS"/>
</dbReference>
<evidence type="ECO:0000259" key="11">
    <source>
        <dbReference type="SMART" id="SM01060"/>
    </source>
</evidence>
<feature type="region of interest" description="Disordered" evidence="10">
    <location>
        <begin position="1"/>
        <end position="29"/>
    </location>
</feature>
<dbReference type="RefSeq" id="WP_323336838.1">
    <property type="nucleotide sequence ID" value="NZ_JAYFSI010000019.1"/>
</dbReference>
<protein>
    <recommendedName>
        <fullName evidence="9">Catalase</fullName>
        <ecNumber evidence="9">1.11.1.6</ecNumber>
    </recommendedName>
</protein>
<dbReference type="CDD" id="cd08156">
    <property type="entry name" value="catalase_clade_3"/>
    <property type="match status" value="1"/>
</dbReference>
<evidence type="ECO:0000256" key="1">
    <source>
        <dbReference type="ARBA" id="ARBA00005329"/>
    </source>
</evidence>
<evidence type="ECO:0000313" key="12">
    <source>
        <dbReference type="EMBL" id="MEA5367069.1"/>
    </source>
</evidence>
<dbReference type="InterPro" id="IPR040333">
    <property type="entry name" value="Catalase_3"/>
</dbReference>
<dbReference type="PANTHER" id="PTHR11465:SF9">
    <property type="entry name" value="CATALASE"/>
    <property type="match status" value="1"/>
</dbReference>
<proteinExistence type="inferred from homology"/>
<dbReference type="InterPro" id="IPR018028">
    <property type="entry name" value="Catalase"/>
</dbReference>
<evidence type="ECO:0000256" key="7">
    <source>
        <dbReference type="ARBA" id="ARBA00023324"/>
    </source>
</evidence>
<dbReference type="InterPro" id="IPR020835">
    <property type="entry name" value="Catalase_sf"/>
</dbReference>
<dbReference type="PIRSF" id="PIRSF038928">
    <property type="entry name" value="Catalase_clade1-3"/>
    <property type="match status" value="1"/>
</dbReference>
<keyword evidence="13" id="KW-1185">Reference proteome</keyword>
<keyword evidence="4 9" id="KW-0479">Metal-binding</keyword>
<feature type="compositionally biased region" description="Polar residues" evidence="10">
    <location>
        <begin position="510"/>
        <end position="519"/>
    </location>
</feature>